<keyword evidence="3" id="KW-1185">Reference proteome</keyword>
<feature type="region of interest" description="Disordered" evidence="1">
    <location>
        <begin position="18"/>
        <end position="84"/>
    </location>
</feature>
<name>A0A3S1CAG8_ELYCH</name>
<feature type="region of interest" description="Disordered" evidence="1">
    <location>
        <begin position="138"/>
        <end position="176"/>
    </location>
</feature>
<feature type="compositionally biased region" description="Acidic residues" evidence="1">
    <location>
        <begin position="162"/>
        <end position="174"/>
    </location>
</feature>
<dbReference type="AlphaFoldDB" id="A0A3S1CAG8"/>
<protein>
    <submittedName>
        <fullName evidence="2">Uncharacterized protein</fullName>
    </submittedName>
</protein>
<evidence type="ECO:0000256" key="1">
    <source>
        <dbReference type="SAM" id="MobiDB-lite"/>
    </source>
</evidence>
<dbReference type="OrthoDB" id="6784377at2759"/>
<organism evidence="2 3">
    <name type="scientific">Elysia chlorotica</name>
    <name type="common">Eastern emerald elysia</name>
    <name type="synonym">Sea slug</name>
    <dbReference type="NCBI Taxonomy" id="188477"/>
    <lineage>
        <taxon>Eukaryota</taxon>
        <taxon>Metazoa</taxon>
        <taxon>Spiralia</taxon>
        <taxon>Lophotrochozoa</taxon>
        <taxon>Mollusca</taxon>
        <taxon>Gastropoda</taxon>
        <taxon>Heterobranchia</taxon>
        <taxon>Euthyneura</taxon>
        <taxon>Panpulmonata</taxon>
        <taxon>Sacoglossa</taxon>
        <taxon>Placobranchoidea</taxon>
        <taxon>Plakobranchidae</taxon>
        <taxon>Elysia</taxon>
    </lineage>
</organism>
<accession>A0A3S1CAG8</accession>
<evidence type="ECO:0000313" key="2">
    <source>
        <dbReference type="EMBL" id="RUS87414.1"/>
    </source>
</evidence>
<sequence length="283" mass="31038">MIATFLPTPRTAPFLHQHCLGHHQPSGPSTSSEKTATEPGTSSAETSSTSGVSEATTTTREKPTSREATPVTPPKTTQTAPQMTSTVFVSPFVLRPFGKAAPRKQTKRKSMSSAIYTSSPVKKMLEEQLMTKNKVKKLTKSAPYQDPDSDSDIDNFSIHDDSDTDISVDTDDDDQRGLQLEPVTQTIRKNDHVLVAFEQKGLTQYLVGIANEDEDSDGDIDVSFLRKSLKVDNKFVKPNVEDNGSVKKQNVHAILPPPVATGTTSRTKNGIVFDMDFSKIKLW</sequence>
<dbReference type="Proteomes" id="UP000271974">
    <property type="component" value="Unassembled WGS sequence"/>
</dbReference>
<proteinExistence type="predicted"/>
<comment type="caution">
    <text evidence="2">The sequence shown here is derived from an EMBL/GenBank/DDBJ whole genome shotgun (WGS) entry which is preliminary data.</text>
</comment>
<feature type="compositionally biased region" description="Low complexity" evidence="1">
    <location>
        <begin position="37"/>
        <end position="58"/>
    </location>
</feature>
<dbReference type="EMBL" id="RQTK01000112">
    <property type="protein sequence ID" value="RUS87414.1"/>
    <property type="molecule type" value="Genomic_DNA"/>
</dbReference>
<gene>
    <name evidence="2" type="ORF">EGW08_004868</name>
</gene>
<reference evidence="2 3" key="1">
    <citation type="submission" date="2019-01" db="EMBL/GenBank/DDBJ databases">
        <title>A draft genome assembly of the solar-powered sea slug Elysia chlorotica.</title>
        <authorList>
            <person name="Cai H."/>
            <person name="Li Q."/>
            <person name="Fang X."/>
            <person name="Li J."/>
            <person name="Curtis N.E."/>
            <person name="Altenburger A."/>
            <person name="Shibata T."/>
            <person name="Feng M."/>
            <person name="Maeda T."/>
            <person name="Schwartz J.A."/>
            <person name="Shigenobu S."/>
            <person name="Lundholm N."/>
            <person name="Nishiyama T."/>
            <person name="Yang H."/>
            <person name="Hasebe M."/>
            <person name="Li S."/>
            <person name="Pierce S.K."/>
            <person name="Wang J."/>
        </authorList>
    </citation>
    <scope>NUCLEOTIDE SEQUENCE [LARGE SCALE GENOMIC DNA]</scope>
    <source>
        <strain evidence="2">EC2010</strain>
        <tissue evidence="2">Whole organism of an adult</tissue>
    </source>
</reference>
<evidence type="ECO:0000313" key="3">
    <source>
        <dbReference type="Proteomes" id="UP000271974"/>
    </source>
</evidence>
<feature type="compositionally biased region" description="Polar residues" evidence="1">
    <location>
        <begin position="74"/>
        <end position="84"/>
    </location>
</feature>